<reference evidence="1" key="1">
    <citation type="journal article" date="2008" name="BMC Evol. Biol.">
        <title>The cyanobacterial endosymbiont of the unicellular algae Rhopalodia gibba shows reductive genome evolution.</title>
        <authorList>
            <person name="Kneip C."/>
            <person name="Voss C."/>
            <person name="Lockhart P.J."/>
            <person name="Maier U.G."/>
        </authorList>
    </citation>
    <scope>NUCLEOTIDE SEQUENCE</scope>
</reference>
<dbReference type="AlphaFoldDB" id="A1KYK2"/>
<proteinExistence type="predicted"/>
<dbReference type="EMBL" id="AY728387">
    <property type="protein sequence ID" value="AAW57055.1"/>
    <property type="molecule type" value="Genomic_DNA"/>
</dbReference>
<dbReference type="NCBIfam" id="TIGR02935">
    <property type="entry name" value="NifX-associated nitrogen fixation protein"/>
    <property type="match status" value="1"/>
</dbReference>
<evidence type="ECO:0008006" key="2">
    <source>
        <dbReference type="Google" id="ProtNLM"/>
    </source>
</evidence>
<dbReference type="PIRSF" id="PIRSF005788">
    <property type="entry name" value="NifK"/>
    <property type="match status" value="1"/>
</dbReference>
<dbReference type="InterPro" id="IPR004952">
    <property type="entry name" value="NifX-assoc_nitrogen_fix"/>
</dbReference>
<sequence length="157" mass="17962">MTTKTNSEQSTLLVSDSPFLQEVARQIRAYDHYGVYKSWTNELVLGPYVISKKQKREISLEGDIDPATKLRILCFYRAIASLIEKETAQLCQVLVDLNNEGFGWALVWSGRLMTVCRTLRDAHRFGFDSLERLADQGEQITQSGIEVVQRFPEVARF</sequence>
<protein>
    <recommendedName>
        <fullName evidence="2">Nitrogen fixation protein</fullName>
    </recommendedName>
</protein>
<name>A1KYK2_9CYAN</name>
<accession>A1KYK2</accession>
<organism evidence="1">
    <name type="scientific">cyanobacterium endosymbiont of Rhopalodia gibba</name>
    <dbReference type="NCBI Taxonomy" id="309035"/>
    <lineage>
        <taxon>Bacteria</taxon>
        <taxon>Bacillati</taxon>
        <taxon>Cyanobacteriota</taxon>
    </lineage>
</organism>
<evidence type="ECO:0000313" key="1">
    <source>
        <dbReference type="EMBL" id="AAW57055.1"/>
    </source>
</evidence>
<dbReference type="Gene3D" id="1.10.3100.20">
    <property type="entry name" value="Protein of unknown function DUF269"/>
    <property type="match status" value="1"/>
</dbReference>
<dbReference type="Pfam" id="PF03270">
    <property type="entry name" value="DUF269"/>
    <property type="match status" value="1"/>
</dbReference>